<sequence>MAAKRPLVQTEAAGTRPLERGLKSSDKGKRPALTADDNATPDCILIPIEKREELVPLNKRPENDGFLINTVSLPPTSPLPDCPRIPGPSIFSPLAYPEDSSLAGPTSSPSSPSPTRHELCIVINCHTARISAAAREDDKPVPQEDASPLHGWIRGFVHRQPTIRQATAGHLKPRRRKTVVLRSEDVLTVDEWQALQLGPTIQAEVCRAFSEAQKHRSVTARQPNNNCKALMGAVIIMTVYAYGLTPTIKTIRQALPTVKLAKVNDFVGVLKGIYGCDVFPPKQQSLPLSQQLHVAANGKLRLPEHTFVAAANQVLVKIESTGIMSGLPSSSIIGAILWLTLLQFRHYARHLPTYDPSRPSVPPKSIAENTAIKDKYSSRPPEFIRGFERWRLNYLRQHISTLSSNTAAAEQYLAYASFEDLNEQLRALLTSTNHPLGLVAASSGPHGGGQGPALLNMSGTTTTSDKSVTATRSLPPTDLLWPDLTINDIAKVMVTTPNTIKKGHAILQRYVIDLLPANFYGLVYRACRDSYASADLPSTPTSCEMGP</sequence>
<organism evidence="2 3">
    <name type="scientific">Tieghemiomyces parasiticus</name>
    <dbReference type="NCBI Taxonomy" id="78921"/>
    <lineage>
        <taxon>Eukaryota</taxon>
        <taxon>Fungi</taxon>
        <taxon>Fungi incertae sedis</taxon>
        <taxon>Zoopagomycota</taxon>
        <taxon>Kickxellomycotina</taxon>
        <taxon>Dimargaritomycetes</taxon>
        <taxon>Dimargaritales</taxon>
        <taxon>Dimargaritaceae</taxon>
        <taxon>Tieghemiomyces</taxon>
    </lineage>
</organism>
<feature type="compositionally biased region" description="Basic and acidic residues" evidence="1">
    <location>
        <begin position="17"/>
        <end position="29"/>
    </location>
</feature>
<feature type="compositionally biased region" description="Low complexity" evidence="1">
    <location>
        <begin position="105"/>
        <end position="114"/>
    </location>
</feature>
<dbReference type="AlphaFoldDB" id="A0A9W8DQX5"/>
<feature type="region of interest" description="Disordered" evidence="1">
    <location>
        <begin position="1"/>
        <end position="42"/>
    </location>
</feature>
<evidence type="ECO:0000256" key="1">
    <source>
        <dbReference type="SAM" id="MobiDB-lite"/>
    </source>
</evidence>
<keyword evidence="3" id="KW-1185">Reference proteome</keyword>
<dbReference type="Proteomes" id="UP001150569">
    <property type="component" value="Unassembled WGS sequence"/>
</dbReference>
<name>A0A9W8DQX5_9FUNG</name>
<comment type="caution">
    <text evidence="2">The sequence shown here is derived from an EMBL/GenBank/DDBJ whole genome shotgun (WGS) entry which is preliminary data.</text>
</comment>
<gene>
    <name evidence="2" type="ORF">IWQ60_008999</name>
</gene>
<proteinExistence type="predicted"/>
<reference evidence="2" key="1">
    <citation type="submission" date="2022-07" db="EMBL/GenBank/DDBJ databases">
        <title>Phylogenomic reconstructions and comparative analyses of Kickxellomycotina fungi.</title>
        <authorList>
            <person name="Reynolds N.K."/>
            <person name="Stajich J.E."/>
            <person name="Barry K."/>
            <person name="Grigoriev I.V."/>
            <person name="Crous P."/>
            <person name="Smith M.E."/>
        </authorList>
    </citation>
    <scope>NUCLEOTIDE SEQUENCE</scope>
    <source>
        <strain evidence="2">RSA 861</strain>
    </source>
</reference>
<evidence type="ECO:0000313" key="2">
    <source>
        <dbReference type="EMBL" id="KAJ1913971.1"/>
    </source>
</evidence>
<accession>A0A9W8DQX5</accession>
<feature type="region of interest" description="Disordered" evidence="1">
    <location>
        <begin position="96"/>
        <end position="115"/>
    </location>
</feature>
<evidence type="ECO:0000313" key="3">
    <source>
        <dbReference type="Proteomes" id="UP001150569"/>
    </source>
</evidence>
<dbReference type="EMBL" id="JANBPT010000713">
    <property type="protein sequence ID" value="KAJ1913971.1"/>
    <property type="molecule type" value="Genomic_DNA"/>
</dbReference>
<protein>
    <submittedName>
        <fullName evidence="2">Uncharacterized protein</fullName>
    </submittedName>
</protein>